<reference evidence="3" key="1">
    <citation type="submission" date="2023-03" db="EMBL/GenBank/DDBJ databases">
        <title>Mating type loci evolution in Malassezia.</title>
        <authorList>
            <person name="Coelho M.A."/>
        </authorList>
    </citation>
    <scope>NUCLEOTIDE SEQUENCE</scope>
    <source>
        <strain evidence="3">CBS 12830</strain>
    </source>
</reference>
<protein>
    <submittedName>
        <fullName evidence="3">Plasma membrane localization protein</fullName>
    </submittedName>
</protein>
<dbReference type="Pfam" id="PF21072">
    <property type="entry name" value="EFR3"/>
    <property type="match status" value="1"/>
</dbReference>
<dbReference type="GO" id="GO:0072659">
    <property type="term" value="P:protein localization to plasma membrane"/>
    <property type="evidence" value="ECO:0007669"/>
    <property type="project" value="InterPro"/>
</dbReference>
<accession>A0AAF0EG73</accession>
<evidence type="ECO:0000313" key="4">
    <source>
        <dbReference type="Proteomes" id="UP001214415"/>
    </source>
</evidence>
<dbReference type="PANTHER" id="PTHR47766">
    <property type="entry name" value="PROTEIN EFR3"/>
    <property type="match status" value="1"/>
</dbReference>
<keyword evidence="4" id="KW-1185">Reference proteome</keyword>
<name>A0AAF0EG73_9BASI</name>
<gene>
    <name evidence="3" type="primary">EFR3</name>
    <name evidence="3" type="ORF">MEQU1_000788</name>
</gene>
<feature type="compositionally biased region" description="Polar residues" evidence="2">
    <location>
        <begin position="757"/>
        <end position="773"/>
    </location>
</feature>
<dbReference type="AlphaFoldDB" id="A0AAF0EG73"/>
<evidence type="ECO:0000256" key="2">
    <source>
        <dbReference type="SAM" id="MobiDB-lite"/>
    </source>
</evidence>
<dbReference type="EMBL" id="CP119901">
    <property type="protein sequence ID" value="WFD22126.1"/>
    <property type="molecule type" value="Genomic_DNA"/>
</dbReference>
<dbReference type="InterPro" id="IPR049150">
    <property type="entry name" value="EFR3_HEAT-like_rpt"/>
</dbReference>
<comment type="similarity">
    <text evidence="1">Belongs to the EFR3 family.</text>
</comment>
<evidence type="ECO:0000313" key="3">
    <source>
        <dbReference type="EMBL" id="WFD22126.1"/>
    </source>
</evidence>
<organism evidence="3 4">
    <name type="scientific">Malassezia equina</name>
    <dbReference type="NCBI Taxonomy" id="1381935"/>
    <lineage>
        <taxon>Eukaryota</taxon>
        <taxon>Fungi</taxon>
        <taxon>Dikarya</taxon>
        <taxon>Basidiomycota</taxon>
        <taxon>Ustilaginomycotina</taxon>
        <taxon>Malasseziomycetes</taxon>
        <taxon>Malasseziales</taxon>
        <taxon>Malasseziaceae</taxon>
        <taxon>Malassezia</taxon>
    </lineage>
</organism>
<sequence>MLCIPKANHQKLFEDCYPAAKALVGTAPEYRPNANELGRLCYYAQSKPAKLIKVGRLLTVRAVAECRAFRAAPTDKAKATLMITLGIIKELVASCGEGHVYMAPTVQSVLTEALHVSSSRTFWDADVNARAVAIFAIYVRSVEPAGMEIDTSVSRAVLDVLASLRQTGEGAAKDERAYVNSLVGMDAVVQSPIFPTSALPRLHALMAPCVLQRVYASYGHLNGTAPLPSEPSIPALTPSMESATSEQTASVALYVLHHILGACDAVHLHTVVQQILAWIDAPAEGAVTLWEAGEWTVWLLGLLAQWAPKSTRYAVPHTIVDALATPSERSSVRETRLLQALHVILASKAEIVGLNMTEMFDGHVHFLLAHVQRNAQDPAIQATIEAVGHLASHTVYTEQLGDFVQQMTPHLQRVQHTETGPSETHYASLCALLYCLLGLVRAPTSKSHVPLSSWAGTESLLLSPSAAVRATYLQVLFAYLQYEHSVVMHTGAPSDTLSDSLGFLHSLAAHMWILASARLPGATEAVDPALVRVPRAQWQRLCSAPSDFALLRGVLDLLLVVAPVPATLALVPALFALERVASAPAEGDLVVVHQTLACRWLVGGLLAQMCAVWQSQQGVDYVHHQVLPSVQGIQFTTPALPDRFTSMPTLPAFEPSAYHQAAESSMDVRIVSEALSASACLQSMAHVNDKALQVWFQRPWTVRTGLDDARLSARPTAASWAATTETRAADPPSHVARGPSMSVSQLRLALANADSHALSSHASKATHTGTISPASRRRFRSRSLLEAEVPGGVTDLLDRYSSSPKRTADAAPVRETYTSITRDVALSSSAPEDTAEKPFSSWSISAAPAMRVGTAAPLANVTQQLGVSP</sequence>
<evidence type="ECO:0000256" key="1">
    <source>
        <dbReference type="ARBA" id="ARBA00010216"/>
    </source>
</evidence>
<feature type="region of interest" description="Disordered" evidence="2">
    <location>
        <begin position="757"/>
        <end position="777"/>
    </location>
</feature>
<proteinExistence type="inferred from homology"/>
<dbReference type="Proteomes" id="UP001214415">
    <property type="component" value="Chromosome 2"/>
</dbReference>
<dbReference type="InterPro" id="IPR039786">
    <property type="entry name" value="EFR3"/>
</dbReference>
<dbReference type="PANTHER" id="PTHR47766:SF1">
    <property type="entry name" value="PROTEIN EFR3"/>
    <property type="match status" value="1"/>
</dbReference>